<reference evidence="14 15" key="1">
    <citation type="journal article" date="2012" name="Emerg. Infect. Dis.">
        <title>Lineage-specific Virulence Determinants of Haemophilus influenzae Biogroup aegyptius.</title>
        <authorList>
            <person name="Strouts F.R."/>
            <person name="Power P."/>
            <person name="Croucher N.J."/>
            <person name="Corton N."/>
            <person name="van Tonder A."/>
            <person name="Quail M.A."/>
            <person name="Langford P.R."/>
            <person name="Hudson M.J."/>
            <person name="Parkhill J."/>
            <person name="Kroll J.S."/>
            <person name="Bentley S.D."/>
        </authorList>
    </citation>
    <scope>NUCLEOTIDE SEQUENCE [LARGE SCALE GENOMIC DNA]</scope>
    <source>
        <strain evidence="14 15">F3047</strain>
    </source>
</reference>
<dbReference type="EMBL" id="FQ670204">
    <property type="protein sequence ID" value="CBY85762.1"/>
    <property type="molecule type" value="Genomic_DNA"/>
</dbReference>
<evidence type="ECO:0000256" key="4">
    <source>
        <dbReference type="ARBA" id="ARBA00022729"/>
    </source>
</evidence>
<keyword evidence="3" id="KW-1029">Fimbrium biogenesis</keyword>
<evidence type="ECO:0000259" key="13">
    <source>
        <dbReference type="Pfam" id="PF02753"/>
    </source>
</evidence>
<dbReference type="PRINTS" id="PR00969">
    <property type="entry name" value="CHAPERONPILI"/>
</dbReference>
<evidence type="ECO:0000256" key="2">
    <source>
        <dbReference type="ARBA" id="ARBA00007399"/>
    </source>
</evidence>
<dbReference type="PROSITE" id="PS00635">
    <property type="entry name" value="PILI_CHAPERONE"/>
    <property type="match status" value="1"/>
</dbReference>
<dbReference type="Pfam" id="PF02753">
    <property type="entry name" value="PapD_C"/>
    <property type="match status" value="1"/>
</dbReference>
<evidence type="ECO:0000256" key="1">
    <source>
        <dbReference type="ARBA" id="ARBA00004418"/>
    </source>
</evidence>
<dbReference type="InterPro" id="IPR018046">
    <property type="entry name" value="Pili_assmbl_chaperone_CS"/>
</dbReference>
<dbReference type="GO" id="GO:0071555">
    <property type="term" value="P:cell wall organization"/>
    <property type="evidence" value="ECO:0007669"/>
    <property type="project" value="InterPro"/>
</dbReference>
<gene>
    <name evidence="14" type="primary">aef1B</name>
    <name evidence="14" type="ORF">HICON_02990</name>
</gene>
<comment type="subcellular location">
    <subcellularLocation>
        <location evidence="1 10">Periplasm</location>
    </subcellularLocation>
</comment>
<keyword evidence="6 10" id="KW-0143">Chaperone</keyword>
<evidence type="ECO:0000256" key="10">
    <source>
        <dbReference type="RuleBase" id="RU003918"/>
    </source>
</evidence>
<evidence type="ECO:0000256" key="8">
    <source>
        <dbReference type="ARBA" id="ARBA00057511"/>
    </source>
</evidence>
<evidence type="ECO:0000256" key="11">
    <source>
        <dbReference type="SAM" id="SignalP"/>
    </source>
</evidence>
<dbReference type="GO" id="GO:0030288">
    <property type="term" value="C:outer membrane-bounded periplasmic space"/>
    <property type="evidence" value="ECO:0007669"/>
    <property type="project" value="InterPro"/>
</dbReference>
<evidence type="ECO:0000313" key="15">
    <source>
        <dbReference type="Proteomes" id="UP000006797"/>
    </source>
</evidence>
<dbReference type="RefSeq" id="WP_013527214.1">
    <property type="nucleotide sequence ID" value="NC_014922.1"/>
</dbReference>
<evidence type="ECO:0000256" key="3">
    <source>
        <dbReference type="ARBA" id="ARBA00022558"/>
    </source>
</evidence>
<evidence type="ECO:0000313" key="14">
    <source>
        <dbReference type="EMBL" id="CBY85762.1"/>
    </source>
</evidence>
<evidence type="ECO:0000256" key="7">
    <source>
        <dbReference type="ARBA" id="ARBA00023319"/>
    </source>
</evidence>
<dbReference type="InterPro" id="IPR050643">
    <property type="entry name" value="Periplasmic_pilus_chap"/>
</dbReference>
<sequence length="231" mass="25706">MLKKIFLFLTALPFFAQANVVITGTRIIYPAEQKNISIQLSNVGDSPALVQSWLDKGDINSSPNSTKVPFVIAPPIVRVEGNSGQSLRVNFTGTEALPQDRESIFYFNLLDIPPKPKAESLAINPNYLQLAIRSRLKFFYRPTGLAISINDAYQKVNFSTDGSSLRVDNPTPYFITYDQIKINGKSVKNVDMVAPYSQQTYPFKGAHANETVQWTVVNDYGGDQKGESILH</sequence>
<feature type="domain" description="Pili assembly chaperone C-terminal" evidence="13">
    <location>
        <begin position="167"/>
        <end position="224"/>
    </location>
</feature>
<dbReference type="AlphaFoldDB" id="A0AAV2U006"/>
<dbReference type="FunFam" id="2.60.40.10:FF:000458">
    <property type="entry name" value="Molecular chaperone FimC"/>
    <property type="match status" value="1"/>
</dbReference>
<dbReference type="PANTHER" id="PTHR30251:SF2">
    <property type="entry name" value="FIMBRIAL CHAPERONE YADV-RELATED"/>
    <property type="match status" value="1"/>
</dbReference>
<feature type="chain" id="PRO_5043729993" description="Chaperone protein HifB" evidence="11">
    <location>
        <begin position="19"/>
        <end position="231"/>
    </location>
</feature>
<protein>
    <recommendedName>
        <fullName evidence="9">Chaperone protein HifB</fullName>
    </recommendedName>
</protein>
<dbReference type="InterPro" id="IPR016148">
    <property type="entry name" value="Pili_assmbl_chaperone_C"/>
</dbReference>
<evidence type="ECO:0000256" key="5">
    <source>
        <dbReference type="ARBA" id="ARBA00022764"/>
    </source>
</evidence>
<dbReference type="Gene3D" id="2.60.40.10">
    <property type="entry name" value="Immunoglobulins"/>
    <property type="match status" value="2"/>
</dbReference>
<dbReference type="PANTHER" id="PTHR30251">
    <property type="entry name" value="PILUS ASSEMBLY CHAPERONE"/>
    <property type="match status" value="1"/>
</dbReference>
<dbReference type="Proteomes" id="UP000006797">
    <property type="component" value="Chromosome"/>
</dbReference>
<dbReference type="InterPro" id="IPR013783">
    <property type="entry name" value="Ig-like_fold"/>
</dbReference>
<dbReference type="InterPro" id="IPR036316">
    <property type="entry name" value="Pili_assmbl_chap_C_dom_sf"/>
</dbReference>
<evidence type="ECO:0000259" key="12">
    <source>
        <dbReference type="Pfam" id="PF00345"/>
    </source>
</evidence>
<dbReference type="Pfam" id="PF00345">
    <property type="entry name" value="PapD_N"/>
    <property type="match status" value="1"/>
</dbReference>
<comment type="similarity">
    <text evidence="2 10">Belongs to the periplasmic pilus chaperone family.</text>
</comment>
<evidence type="ECO:0000256" key="6">
    <source>
        <dbReference type="ARBA" id="ARBA00023186"/>
    </source>
</evidence>
<keyword evidence="7" id="KW-0393">Immunoglobulin domain</keyword>
<keyword evidence="5" id="KW-0574">Periplasm</keyword>
<evidence type="ECO:0000256" key="9">
    <source>
        <dbReference type="ARBA" id="ARBA00071520"/>
    </source>
</evidence>
<dbReference type="SUPFAM" id="SSF49584">
    <property type="entry name" value="Periplasmic chaperone C-domain"/>
    <property type="match status" value="1"/>
</dbReference>
<organism evidence="14 15">
    <name type="scientific">Haemophilus influenzae F3047</name>
    <dbReference type="NCBI Taxonomy" id="935897"/>
    <lineage>
        <taxon>Bacteria</taxon>
        <taxon>Pseudomonadati</taxon>
        <taxon>Pseudomonadota</taxon>
        <taxon>Gammaproteobacteria</taxon>
        <taxon>Pasteurellales</taxon>
        <taxon>Pasteurellaceae</taxon>
        <taxon>Haemophilus</taxon>
    </lineage>
</organism>
<feature type="signal peptide" evidence="11">
    <location>
        <begin position="1"/>
        <end position="18"/>
    </location>
</feature>
<comment type="function">
    <text evidence="8">Mediates assembly of pili by forming soluble multimeric complexes with pili subunits as an intermediate step in the assembly process. This protein is involved in type B pili (HifA) assembly.</text>
</comment>
<proteinExistence type="inferred from homology"/>
<feature type="domain" description="Pili assembly chaperone N-terminal" evidence="12">
    <location>
        <begin position="20"/>
        <end position="145"/>
    </location>
</feature>
<dbReference type="InterPro" id="IPR008962">
    <property type="entry name" value="PapD-like_sf"/>
</dbReference>
<dbReference type="InterPro" id="IPR001829">
    <property type="entry name" value="Pili_assmbl_chaperone_bac"/>
</dbReference>
<accession>A0AAV2U006</accession>
<dbReference type="InterPro" id="IPR016147">
    <property type="entry name" value="Pili_assmbl_chaperone_N"/>
</dbReference>
<dbReference type="SUPFAM" id="SSF49354">
    <property type="entry name" value="PapD-like"/>
    <property type="match status" value="1"/>
</dbReference>
<dbReference type="KEGG" id="hil:HICON_02990"/>
<name>A0AAV2U006_HAEIF</name>
<keyword evidence="4 11" id="KW-0732">Signal</keyword>